<comment type="caution">
    <text evidence="2">The sequence shown here is derived from an EMBL/GenBank/DDBJ whole genome shotgun (WGS) entry which is preliminary data.</text>
</comment>
<dbReference type="InterPro" id="IPR007516">
    <property type="entry name" value="Co_F420_Hydgase/DH_bsu_N"/>
</dbReference>
<protein>
    <submittedName>
        <fullName evidence="2">Coenzyme F420 hydrogenase subunit beta</fullName>
    </submittedName>
</protein>
<evidence type="ECO:0000313" key="3">
    <source>
        <dbReference type="Proteomes" id="UP000271227"/>
    </source>
</evidence>
<evidence type="ECO:0000313" key="2">
    <source>
        <dbReference type="EMBL" id="RMB12275.1"/>
    </source>
</evidence>
<dbReference type="Proteomes" id="UP000271227">
    <property type="component" value="Unassembled WGS sequence"/>
</dbReference>
<evidence type="ECO:0000259" key="1">
    <source>
        <dbReference type="PROSITE" id="PS51379"/>
    </source>
</evidence>
<dbReference type="EMBL" id="REFR01000009">
    <property type="protein sequence ID" value="RMB12275.1"/>
    <property type="molecule type" value="Genomic_DNA"/>
</dbReference>
<dbReference type="InterPro" id="IPR017896">
    <property type="entry name" value="4Fe4S_Fe-S-bd"/>
</dbReference>
<keyword evidence="3" id="KW-1185">Reference proteome</keyword>
<name>A0A3M0CTJ2_9PROT</name>
<dbReference type="GO" id="GO:0033354">
    <property type="term" value="P:chlorophyll cycle"/>
    <property type="evidence" value="ECO:0007669"/>
    <property type="project" value="TreeGrafter"/>
</dbReference>
<dbReference type="InterPro" id="IPR045220">
    <property type="entry name" value="FRHB/FDHB/HCAR-like"/>
</dbReference>
<dbReference type="AlphaFoldDB" id="A0A3M0CTJ2"/>
<dbReference type="PANTHER" id="PTHR31332:SF0">
    <property type="entry name" value="7-HYDROXYMETHYL CHLOROPHYLL A REDUCTASE, CHLOROPLASTIC"/>
    <property type="match status" value="1"/>
</dbReference>
<dbReference type="PANTHER" id="PTHR31332">
    <property type="entry name" value="7-HYDROXYMETHYL CHLOROPHYLL A REDUCTASE, CHLOROPLASTIC"/>
    <property type="match status" value="1"/>
</dbReference>
<dbReference type="InParanoid" id="A0A3M0CTJ2"/>
<sequence>MIRQPSSLQSVVENRLCTGCGACAAMAPDMIRMRETDDENRRPHMIRPLPRAVEKGILAACPGSGSTCGGADNSRPGSTAPASRLEAAWGQVLEVWEGHAADADIRFRGSSGGATTALALFAMERLGFHGTLHVKARRDAPTLNEAAISTDRAMLMEGTGSRYAPASVCDKLPAVTDAPAPCVVVGKPCDIAGTRRLARLDKALNTRVGLTISIFCAGTPSHRGTRKLLKKLSPWRPGVLERLQYRGNGWPGDMRATWRLNDGTVSEQATSYADGWNTILQKTRQWRCHVCEDHTGEQADISIGDPWQNAPTDGDHGSSLIVARTERGRRILHAARMAGYLVMEKRDPDVLFAAQPNLFATKGAVWGRSLALRLSGLAAPAMTRAGLHCWLALPLKTKLTSIVGTFKRIWMKRLYRRKTLAWLGGSRQS</sequence>
<dbReference type="PROSITE" id="PS51379">
    <property type="entry name" value="4FE4S_FER_2"/>
    <property type="match status" value="1"/>
</dbReference>
<feature type="domain" description="4Fe-4S ferredoxin-type" evidence="1">
    <location>
        <begin position="8"/>
        <end position="36"/>
    </location>
</feature>
<organism evidence="2 3">
    <name type="scientific">Eilatimonas milleporae</name>
    <dbReference type="NCBI Taxonomy" id="911205"/>
    <lineage>
        <taxon>Bacteria</taxon>
        <taxon>Pseudomonadati</taxon>
        <taxon>Pseudomonadota</taxon>
        <taxon>Alphaproteobacteria</taxon>
        <taxon>Kordiimonadales</taxon>
        <taxon>Kordiimonadaceae</taxon>
        <taxon>Eilatimonas</taxon>
    </lineage>
</organism>
<dbReference type="Pfam" id="PF04422">
    <property type="entry name" value="FrhB_FdhB_N"/>
    <property type="match status" value="1"/>
</dbReference>
<dbReference type="InterPro" id="IPR007525">
    <property type="entry name" value="FrhB_FdhB_C"/>
</dbReference>
<dbReference type="OrthoDB" id="3247493at2"/>
<reference evidence="2 3" key="1">
    <citation type="submission" date="2018-10" db="EMBL/GenBank/DDBJ databases">
        <title>Genomic Encyclopedia of Archaeal and Bacterial Type Strains, Phase II (KMG-II): from individual species to whole genera.</title>
        <authorList>
            <person name="Goeker M."/>
        </authorList>
    </citation>
    <scope>NUCLEOTIDE SEQUENCE [LARGE SCALE GENOMIC DNA]</scope>
    <source>
        <strain evidence="2 3">DSM 25217</strain>
    </source>
</reference>
<accession>A0A3M0CTJ2</accession>
<dbReference type="RefSeq" id="WP_121937462.1">
    <property type="nucleotide sequence ID" value="NZ_REFR01000009.1"/>
</dbReference>
<gene>
    <name evidence="2" type="ORF">BXY39_0768</name>
</gene>
<dbReference type="GO" id="GO:0090415">
    <property type="term" value="F:7-hydroxymethyl chlorophyll a reductase activity"/>
    <property type="evidence" value="ECO:0007669"/>
    <property type="project" value="TreeGrafter"/>
</dbReference>
<proteinExistence type="predicted"/>
<dbReference type="Pfam" id="PF04432">
    <property type="entry name" value="FrhB_FdhB_C"/>
    <property type="match status" value="1"/>
</dbReference>